<dbReference type="GO" id="GO:0051793">
    <property type="term" value="P:medium-chain fatty acid catabolic process"/>
    <property type="evidence" value="ECO:0007669"/>
    <property type="project" value="TreeGrafter"/>
</dbReference>
<evidence type="ECO:0000259" key="6">
    <source>
        <dbReference type="Pfam" id="PF00441"/>
    </source>
</evidence>
<reference evidence="8 9" key="1">
    <citation type="submission" date="2018-03" db="EMBL/GenBank/DDBJ databases">
        <title>Diversity of phytobeneficial traits revealed by whole-genome analysis of worldwide-isolated phenazine-producing Pseudomonas spp.</title>
        <authorList>
            <person name="Biessy A."/>
            <person name="Novinscak A."/>
            <person name="Blom J."/>
            <person name="Leger G."/>
            <person name="Thomashow L.S."/>
            <person name="Cazorla F.M."/>
            <person name="Josic D."/>
            <person name="Filion M."/>
        </authorList>
    </citation>
    <scope>NUCLEOTIDE SEQUENCE [LARGE SCALE GENOMIC DNA]</scope>
    <source>
        <strain evidence="8 9">30B</strain>
    </source>
</reference>
<dbReference type="EMBL" id="CP027754">
    <property type="protein sequence ID" value="AZE54521.1"/>
    <property type="molecule type" value="Genomic_DNA"/>
</dbReference>
<sequence length="393" mass="43397">MNNTIPKFFREHAVGEKIISHLEKWRTDECLHDPLAWRKAIPELASLGYKGSSSRQHAGLGARSLMEAFRFFGSISLDLRDVPGLGHGRIFLASKKEKQFNLQLSNIASAKSFAAICITEEDCGSDLHAIKTTATRKDSGYAINGQKKYVARLHQSDIYIVFANITCSDHGLTAFLVDSSHPKIIVSDVEAMGLSGVSWGQLDLHDAWIPAKNRIGGEGQGFAIFSTHFSFWRCAMAAAAIGAAESALDKAKNRLRSRNAFSGPIGRFTHLQQEYAKHASRLYMAWLLIQSTARRIELKQYSYVDAAMAKAESVEAAIAAVQWSMLVHGAFGYSAEAHLEKALRDLLGLRIADGTTDVLRGQVARGLLGETLYALSIGREIDLYSPIRERQLW</sequence>
<evidence type="ECO:0000256" key="2">
    <source>
        <dbReference type="ARBA" id="ARBA00022630"/>
    </source>
</evidence>
<feature type="domain" description="Acyl-CoA oxidase/dehydrogenase middle" evidence="7">
    <location>
        <begin position="115"/>
        <end position="206"/>
    </location>
</feature>
<dbReference type="SUPFAM" id="SSF56645">
    <property type="entry name" value="Acyl-CoA dehydrogenase NM domain-like"/>
    <property type="match status" value="1"/>
</dbReference>
<dbReference type="RefSeq" id="WP_124377309.1">
    <property type="nucleotide sequence ID" value="NZ_CP027754.1"/>
</dbReference>
<dbReference type="Gene3D" id="2.40.110.10">
    <property type="entry name" value="Butyryl-CoA Dehydrogenase, subunit A, domain 2"/>
    <property type="match status" value="1"/>
</dbReference>
<dbReference type="InterPro" id="IPR006091">
    <property type="entry name" value="Acyl-CoA_Oxase/DH_mid-dom"/>
</dbReference>
<dbReference type="InterPro" id="IPR046373">
    <property type="entry name" value="Acyl-CoA_Oxase/DH_mid-dom_sf"/>
</dbReference>
<dbReference type="InterPro" id="IPR050741">
    <property type="entry name" value="Acyl-CoA_dehydrogenase"/>
</dbReference>
<evidence type="ECO:0000313" key="8">
    <source>
        <dbReference type="EMBL" id="AZE54521.1"/>
    </source>
</evidence>
<keyword evidence="3 5" id="KW-0274">FAD</keyword>
<evidence type="ECO:0000259" key="7">
    <source>
        <dbReference type="Pfam" id="PF02770"/>
    </source>
</evidence>
<dbReference type="SUPFAM" id="SSF47203">
    <property type="entry name" value="Acyl-CoA dehydrogenase C-terminal domain-like"/>
    <property type="match status" value="1"/>
</dbReference>
<dbReference type="AlphaFoldDB" id="A0A3G7U5Q3"/>
<dbReference type="InterPro" id="IPR009100">
    <property type="entry name" value="AcylCoA_DH/oxidase_NM_dom_sf"/>
</dbReference>
<dbReference type="PANTHER" id="PTHR48083:SF2">
    <property type="entry name" value="MEDIUM-CHAIN SPECIFIC ACYL-COA DEHYDROGENASE, MITOCHONDRIAL"/>
    <property type="match status" value="1"/>
</dbReference>
<organism evidence="8 9">
    <name type="scientific">Pseudomonas synxantha</name>
    <dbReference type="NCBI Taxonomy" id="47883"/>
    <lineage>
        <taxon>Bacteria</taxon>
        <taxon>Pseudomonadati</taxon>
        <taxon>Pseudomonadota</taxon>
        <taxon>Gammaproteobacteria</taxon>
        <taxon>Pseudomonadales</taxon>
        <taxon>Pseudomonadaceae</taxon>
        <taxon>Pseudomonas</taxon>
    </lineage>
</organism>
<dbReference type="Pfam" id="PF02770">
    <property type="entry name" value="Acyl-CoA_dh_M"/>
    <property type="match status" value="1"/>
</dbReference>
<dbReference type="Proteomes" id="UP000268696">
    <property type="component" value="Chromosome"/>
</dbReference>
<evidence type="ECO:0000313" key="9">
    <source>
        <dbReference type="Proteomes" id="UP000268696"/>
    </source>
</evidence>
<dbReference type="InterPro" id="IPR009075">
    <property type="entry name" value="AcylCo_DH/oxidase_C"/>
</dbReference>
<evidence type="ECO:0000256" key="1">
    <source>
        <dbReference type="ARBA" id="ARBA00009347"/>
    </source>
</evidence>
<protein>
    <submittedName>
        <fullName evidence="8">Butyryl-CoA dehydrogenase</fullName>
    </submittedName>
</protein>
<dbReference type="Gene3D" id="1.20.140.10">
    <property type="entry name" value="Butyryl-CoA Dehydrogenase, subunit A, domain 3"/>
    <property type="match status" value="1"/>
</dbReference>
<dbReference type="InterPro" id="IPR036250">
    <property type="entry name" value="AcylCo_DH-like_C"/>
</dbReference>
<gene>
    <name evidence="8" type="ORF">C4K03_2366</name>
</gene>
<proteinExistence type="inferred from homology"/>
<accession>A0A3G7U5Q3</accession>
<feature type="domain" description="Acyl-CoA dehydrogenase/oxidase C-terminal" evidence="6">
    <location>
        <begin position="219"/>
        <end position="368"/>
    </location>
</feature>
<evidence type="ECO:0000256" key="4">
    <source>
        <dbReference type="ARBA" id="ARBA00023002"/>
    </source>
</evidence>
<keyword evidence="2 5" id="KW-0285">Flavoprotein</keyword>
<comment type="similarity">
    <text evidence="1 5">Belongs to the acyl-CoA dehydrogenase family.</text>
</comment>
<name>A0A3G7U5Q3_9PSED</name>
<comment type="cofactor">
    <cofactor evidence="5">
        <name>FAD</name>
        <dbReference type="ChEBI" id="CHEBI:57692"/>
    </cofactor>
</comment>
<evidence type="ECO:0000256" key="5">
    <source>
        <dbReference type="RuleBase" id="RU362125"/>
    </source>
</evidence>
<dbReference type="PANTHER" id="PTHR48083">
    <property type="entry name" value="MEDIUM-CHAIN SPECIFIC ACYL-COA DEHYDROGENASE, MITOCHONDRIAL-RELATED"/>
    <property type="match status" value="1"/>
</dbReference>
<keyword evidence="4 5" id="KW-0560">Oxidoreductase</keyword>
<dbReference type="Pfam" id="PF00441">
    <property type="entry name" value="Acyl-CoA_dh_1"/>
    <property type="match status" value="1"/>
</dbReference>
<dbReference type="CDD" id="cd00567">
    <property type="entry name" value="ACAD"/>
    <property type="match status" value="1"/>
</dbReference>
<dbReference type="GO" id="GO:0005737">
    <property type="term" value="C:cytoplasm"/>
    <property type="evidence" value="ECO:0007669"/>
    <property type="project" value="TreeGrafter"/>
</dbReference>
<evidence type="ECO:0000256" key="3">
    <source>
        <dbReference type="ARBA" id="ARBA00022827"/>
    </source>
</evidence>
<dbReference type="GO" id="GO:0070991">
    <property type="term" value="F:medium-chain fatty acyl-CoA dehydrogenase activity"/>
    <property type="evidence" value="ECO:0007669"/>
    <property type="project" value="TreeGrafter"/>
</dbReference>